<evidence type="ECO:0000259" key="1">
    <source>
        <dbReference type="Pfam" id="PF07602"/>
    </source>
</evidence>
<evidence type="ECO:0000313" key="3">
    <source>
        <dbReference type="Proteomes" id="UP000649604"/>
    </source>
</evidence>
<dbReference type="Pfam" id="PF07602">
    <property type="entry name" value="DUF1565"/>
    <property type="match status" value="1"/>
</dbReference>
<accession>A0A9D5JYU2</accession>
<gene>
    <name evidence="2" type="ORF">GF339_20055</name>
</gene>
<feature type="non-terminal residue" evidence="2">
    <location>
        <position position="338"/>
    </location>
</feature>
<reference evidence="2" key="1">
    <citation type="submission" date="2019-11" db="EMBL/GenBank/DDBJ databases">
        <title>Microbial mats filling the niche in hypersaline microbial mats.</title>
        <authorList>
            <person name="Wong H.L."/>
            <person name="Macleod F.I."/>
            <person name="White R.A. III"/>
            <person name="Burns B.P."/>
        </authorList>
    </citation>
    <scope>NUCLEOTIDE SEQUENCE</scope>
    <source>
        <strain evidence="2">Rbin_158</strain>
    </source>
</reference>
<sequence length="338" mass="35419">MYSARLFVPSRQCLSVYLLTLALLLVVGSCHWLEHDSSAPTAPGLSPLVALNYSSTGGSSHDEYQVRLGESYIVLNIPTSGDYRIDYTVQPDAAATLAAAEELSGPYQLFARQQAGSVLHQIGIVEGDRPWEVCVTPGTITPQQSIWYEDGAAWLLNPGVADGHLWWGDETAAGQFVASGERWCLAEEGGRVDGVAQAPQPVVARPSVCHLYVDVTLGDDANACTSEAAPCQTITRALTLVTTHCNTIIHIAAGTYAEAELILTTSVTLLGAGAGSTILDGSGAHRVLKIESGVTAALEALTVQNGAAQDTCGTGWPRTLGGGICNRGALTLTNVTLS</sequence>
<dbReference type="Gene3D" id="2.160.20.10">
    <property type="entry name" value="Single-stranded right-handed beta-helix, Pectin lyase-like"/>
    <property type="match status" value="1"/>
</dbReference>
<feature type="domain" description="DUF1565" evidence="1">
    <location>
        <begin position="218"/>
        <end position="303"/>
    </location>
</feature>
<dbReference type="InterPro" id="IPR011459">
    <property type="entry name" value="DUF1565"/>
</dbReference>
<dbReference type="InterPro" id="IPR012334">
    <property type="entry name" value="Pectin_lyas_fold"/>
</dbReference>
<dbReference type="SUPFAM" id="SSF51126">
    <property type="entry name" value="Pectin lyase-like"/>
    <property type="match status" value="1"/>
</dbReference>
<dbReference type="Proteomes" id="UP000649604">
    <property type="component" value="Unassembled WGS sequence"/>
</dbReference>
<dbReference type="AlphaFoldDB" id="A0A9D5JYU2"/>
<dbReference type="InterPro" id="IPR011050">
    <property type="entry name" value="Pectin_lyase_fold/virulence"/>
</dbReference>
<proteinExistence type="predicted"/>
<dbReference type="PROSITE" id="PS51257">
    <property type="entry name" value="PROKAR_LIPOPROTEIN"/>
    <property type="match status" value="1"/>
</dbReference>
<comment type="caution">
    <text evidence="2">The sequence shown here is derived from an EMBL/GenBank/DDBJ whole genome shotgun (WGS) entry which is preliminary data.</text>
</comment>
<protein>
    <submittedName>
        <fullName evidence="2">DUF1565 domain-containing protein</fullName>
    </submittedName>
</protein>
<evidence type="ECO:0000313" key="2">
    <source>
        <dbReference type="EMBL" id="MBD3326889.1"/>
    </source>
</evidence>
<name>A0A9D5JYU2_9BACT</name>
<dbReference type="EMBL" id="WJJP01000653">
    <property type="protein sequence ID" value="MBD3326889.1"/>
    <property type="molecule type" value="Genomic_DNA"/>
</dbReference>
<organism evidence="2 3">
    <name type="scientific">candidate division KSB3 bacterium</name>
    <dbReference type="NCBI Taxonomy" id="2044937"/>
    <lineage>
        <taxon>Bacteria</taxon>
        <taxon>candidate division KSB3</taxon>
    </lineage>
</organism>